<reference evidence="1" key="1">
    <citation type="submission" date="2020-03" db="EMBL/GenBank/DDBJ databases">
        <title>Hybrid Assembly of Korean Phytophthora infestans isolates.</title>
        <authorList>
            <person name="Prokchorchik M."/>
            <person name="Lee Y."/>
            <person name="Seo J."/>
            <person name="Cho J.-H."/>
            <person name="Park Y.-E."/>
            <person name="Jang D.-C."/>
            <person name="Im J.-S."/>
            <person name="Choi J.-G."/>
            <person name="Park H.-J."/>
            <person name="Lee G.-B."/>
            <person name="Lee Y.-G."/>
            <person name="Hong S.-Y."/>
            <person name="Cho K."/>
            <person name="Sohn K.H."/>
        </authorList>
    </citation>
    <scope>NUCLEOTIDE SEQUENCE</scope>
    <source>
        <strain evidence="1">KR_2_A2</strain>
    </source>
</reference>
<organism evidence="1 2">
    <name type="scientific">Phytophthora infestans</name>
    <name type="common">Potato late blight agent</name>
    <name type="synonym">Botrytis infestans</name>
    <dbReference type="NCBI Taxonomy" id="4787"/>
    <lineage>
        <taxon>Eukaryota</taxon>
        <taxon>Sar</taxon>
        <taxon>Stramenopiles</taxon>
        <taxon>Oomycota</taxon>
        <taxon>Peronosporomycetes</taxon>
        <taxon>Peronosporales</taxon>
        <taxon>Peronosporaceae</taxon>
        <taxon>Phytophthora</taxon>
    </lineage>
</organism>
<gene>
    <name evidence="1" type="ORF">GN958_ATG20870</name>
</gene>
<accession>A0A8S9TVM4</accession>
<dbReference type="EMBL" id="JAACNO010002901">
    <property type="protein sequence ID" value="KAF4129978.1"/>
    <property type="molecule type" value="Genomic_DNA"/>
</dbReference>
<proteinExistence type="predicted"/>
<dbReference type="AlphaFoldDB" id="A0A8S9TVM4"/>
<sequence length="147" mass="17133">MVCLQFQKQAYHLLLKVELLDQSWQRTLWKIGIVDFALFIPKVSSTWNAASLVAECTSLDKKKLPMLSREICALGKTHGRAAPKRIQHLQLKKDTVYHADRAGCFQRSIHGNQYYMAIKWMGYTHLYFLRNSEAVVTFLREYLNVIK</sequence>
<protein>
    <submittedName>
        <fullName evidence="1">Uncharacterized protein</fullName>
    </submittedName>
</protein>
<comment type="caution">
    <text evidence="1">The sequence shown here is derived from an EMBL/GenBank/DDBJ whole genome shotgun (WGS) entry which is preliminary data.</text>
</comment>
<evidence type="ECO:0000313" key="1">
    <source>
        <dbReference type="EMBL" id="KAF4129978.1"/>
    </source>
</evidence>
<name>A0A8S9TVM4_PHYIN</name>
<evidence type="ECO:0000313" key="2">
    <source>
        <dbReference type="Proteomes" id="UP000704712"/>
    </source>
</evidence>
<dbReference type="Proteomes" id="UP000704712">
    <property type="component" value="Unassembled WGS sequence"/>
</dbReference>